<feature type="domain" description="Gfo/Idh/MocA-like oxidoreductase N-terminal" evidence="3">
    <location>
        <begin position="10"/>
        <end position="132"/>
    </location>
</feature>
<dbReference type="InterPro" id="IPR055170">
    <property type="entry name" value="GFO_IDH_MocA-like_dom"/>
</dbReference>
<dbReference type="InterPro" id="IPR050984">
    <property type="entry name" value="Gfo/Idh/MocA_domain"/>
</dbReference>
<keyword evidence="6" id="KW-1185">Reference proteome</keyword>
<dbReference type="Pfam" id="PF01408">
    <property type="entry name" value="GFO_IDH_MocA"/>
    <property type="match status" value="1"/>
</dbReference>
<evidence type="ECO:0000259" key="4">
    <source>
        <dbReference type="Pfam" id="PF22725"/>
    </source>
</evidence>
<dbReference type="PRINTS" id="PR01775">
    <property type="entry name" value="GLFROXRDTASE"/>
</dbReference>
<dbReference type="Proteomes" id="UP000830116">
    <property type="component" value="Chromosome"/>
</dbReference>
<evidence type="ECO:0000256" key="1">
    <source>
        <dbReference type="ARBA" id="ARBA00010928"/>
    </source>
</evidence>
<dbReference type="EMBL" id="CP093442">
    <property type="protein sequence ID" value="UOF01312.1"/>
    <property type="molecule type" value="Genomic_DNA"/>
</dbReference>
<evidence type="ECO:0000313" key="6">
    <source>
        <dbReference type="Proteomes" id="UP000830116"/>
    </source>
</evidence>
<dbReference type="SUPFAM" id="SSF51735">
    <property type="entry name" value="NAD(P)-binding Rossmann-fold domains"/>
    <property type="match status" value="1"/>
</dbReference>
<keyword evidence="2" id="KW-0560">Oxidoreductase</keyword>
<evidence type="ECO:0000256" key="2">
    <source>
        <dbReference type="ARBA" id="ARBA00023002"/>
    </source>
</evidence>
<dbReference type="InterPro" id="IPR008354">
    <property type="entry name" value="Glc-Fru_OxRdtase_bac"/>
</dbReference>
<sequence>MPRKSTTEKIRYAVVGLGHIAQDAVLPAFKNTKNCELTALISGDPKKLKVLGKKYKVKNLFSYDQFDECMQSGLIDAVYIATPNINHREFTERAARQGVHVLTEKPMAIGEQDGLAMVRAAKREDIKLMVAYRLHFDPANLRAIEIAQNGKLGDLRIFNSVFTFQVTDKENIRLQYDMGGGPLYDIGIYCLNASRYLFRDEPIEAFAMAASTEDERFSEVEEMMAVTLRYPKSRLATFVISFGAAANSTYDLLGTEGTLRLENCYDYVEEMHLTTTINDKKAKRTFKKHDQFAPELEYFAECILKDQQPEPSAEEGLLDIKIIEAIYDSVRTRRPVRIDSFKKMTRPSLRQEIRKPAHRKPETVHVRGPHD</sequence>
<dbReference type="SUPFAM" id="SSF55347">
    <property type="entry name" value="Glyceraldehyde-3-phosphate dehydrogenase-like, C-terminal domain"/>
    <property type="match status" value="1"/>
</dbReference>
<comment type="similarity">
    <text evidence="1">Belongs to the Gfo/Idh/MocA family.</text>
</comment>
<dbReference type="Gene3D" id="3.40.50.720">
    <property type="entry name" value="NAD(P)-binding Rossmann-like Domain"/>
    <property type="match status" value="1"/>
</dbReference>
<proteinExistence type="inferred from homology"/>
<organism evidence="5 6">
    <name type="scientific">Bdellovibrio reynosensis</name>
    <dbReference type="NCBI Taxonomy" id="2835041"/>
    <lineage>
        <taxon>Bacteria</taxon>
        <taxon>Pseudomonadati</taxon>
        <taxon>Bdellovibrionota</taxon>
        <taxon>Bdellovibrionia</taxon>
        <taxon>Bdellovibrionales</taxon>
        <taxon>Pseudobdellovibrionaceae</taxon>
        <taxon>Bdellovibrio</taxon>
    </lineage>
</organism>
<evidence type="ECO:0000313" key="5">
    <source>
        <dbReference type="EMBL" id="UOF01312.1"/>
    </source>
</evidence>
<dbReference type="PANTHER" id="PTHR22604">
    <property type="entry name" value="OXIDOREDUCTASES"/>
    <property type="match status" value="1"/>
</dbReference>
<feature type="domain" description="GFO/IDH/MocA-like oxidoreductase" evidence="4">
    <location>
        <begin position="142"/>
        <end position="260"/>
    </location>
</feature>
<dbReference type="RefSeq" id="WP_243537743.1">
    <property type="nucleotide sequence ID" value="NZ_CP093442.1"/>
</dbReference>
<dbReference type="Pfam" id="PF22725">
    <property type="entry name" value="GFO_IDH_MocA_C3"/>
    <property type="match status" value="1"/>
</dbReference>
<evidence type="ECO:0000259" key="3">
    <source>
        <dbReference type="Pfam" id="PF01408"/>
    </source>
</evidence>
<accession>A0ABY4C8J4</accession>
<dbReference type="PANTHER" id="PTHR22604:SF105">
    <property type="entry name" value="TRANS-1,2-DIHYDROBENZENE-1,2-DIOL DEHYDROGENASE"/>
    <property type="match status" value="1"/>
</dbReference>
<dbReference type="InterPro" id="IPR036291">
    <property type="entry name" value="NAD(P)-bd_dom_sf"/>
</dbReference>
<dbReference type="InterPro" id="IPR000683">
    <property type="entry name" value="Gfo/Idh/MocA-like_OxRdtase_N"/>
</dbReference>
<protein>
    <submittedName>
        <fullName evidence="5">Gfo/Idh/MocA family oxidoreductase</fullName>
    </submittedName>
</protein>
<dbReference type="Gene3D" id="3.30.360.10">
    <property type="entry name" value="Dihydrodipicolinate Reductase, domain 2"/>
    <property type="match status" value="1"/>
</dbReference>
<gene>
    <name evidence="5" type="ORF">MNR06_16580</name>
</gene>
<reference evidence="5" key="1">
    <citation type="submission" date="2022-03" db="EMBL/GenBank/DDBJ databases">
        <title>Genome Identification and Characterization of new species Bdellovibrio reynosense LBG001 sp. nov. from a Mexico soil sample.</title>
        <authorList>
            <person name="Camilli A."/>
            <person name="Ajao Y."/>
            <person name="Guo X."/>
        </authorList>
    </citation>
    <scope>NUCLEOTIDE SEQUENCE</scope>
    <source>
        <strain evidence="5">LBG001</strain>
    </source>
</reference>
<name>A0ABY4C8J4_9BACT</name>